<dbReference type="EMBL" id="PDDV01000013">
    <property type="protein sequence ID" value="PEH73279.1"/>
    <property type="molecule type" value="Genomic_DNA"/>
</dbReference>
<dbReference type="NCBIfam" id="NF008525">
    <property type="entry name" value="PRK11460.1"/>
    <property type="match status" value="1"/>
</dbReference>
<dbReference type="Gene3D" id="3.40.50.1820">
    <property type="entry name" value="alpha/beta hydrolase"/>
    <property type="match status" value="1"/>
</dbReference>
<dbReference type="InterPro" id="IPR029058">
    <property type="entry name" value="AB_hydrolase_fold"/>
</dbReference>
<dbReference type="OrthoDB" id="9801763at2"/>
<evidence type="ECO:0000259" key="1">
    <source>
        <dbReference type="Pfam" id="PF02230"/>
    </source>
</evidence>
<proteinExistence type="predicted"/>
<comment type="caution">
    <text evidence="2">The sequence shown here is derived from an EMBL/GenBank/DDBJ whole genome shotgun (WGS) entry which is preliminary data.</text>
</comment>
<dbReference type="SUPFAM" id="SSF53474">
    <property type="entry name" value="alpha/beta-Hydrolases"/>
    <property type="match status" value="1"/>
</dbReference>
<dbReference type="GO" id="GO:0016787">
    <property type="term" value="F:hydrolase activity"/>
    <property type="evidence" value="ECO:0007669"/>
    <property type="project" value="InterPro"/>
</dbReference>
<dbReference type="Pfam" id="PF02230">
    <property type="entry name" value="Abhydrolase_2"/>
    <property type="match status" value="1"/>
</dbReference>
<gene>
    <name evidence="2" type="ORF">CRM76_15785</name>
</gene>
<dbReference type="Proteomes" id="UP000219788">
    <property type="component" value="Unassembled WGS sequence"/>
</dbReference>
<dbReference type="InterPro" id="IPR003140">
    <property type="entry name" value="PLipase/COase/thioEstase"/>
</dbReference>
<dbReference type="RefSeq" id="WP_005283811.1">
    <property type="nucleotide sequence ID" value="NZ_AP028090.1"/>
</dbReference>
<protein>
    <submittedName>
        <fullName evidence="2">Esterase</fullName>
    </submittedName>
</protein>
<name>A0A2A7U4P8_EDWTA</name>
<reference evidence="3" key="1">
    <citation type="submission" date="2017-09" db="EMBL/GenBank/DDBJ databases">
        <title>FDA dAtabase for Regulatory Grade micrObial Sequences (FDA-ARGOS): Supporting development and validation of Infectious Disease Dx tests.</title>
        <authorList>
            <person name="Goldberg B."/>
            <person name="Campos J."/>
            <person name="Tallon L."/>
            <person name="Sadzewicz L."/>
            <person name="Ott S."/>
            <person name="Zhao X."/>
            <person name="Nagaraj S."/>
            <person name="Vavikolanu K."/>
            <person name="Aluvathingal J."/>
            <person name="Nadendla S."/>
            <person name="Geyer C."/>
            <person name="Sichtig H."/>
        </authorList>
    </citation>
    <scope>NUCLEOTIDE SEQUENCE [LARGE SCALE GENOMIC DNA]</scope>
    <source>
        <strain evidence="3">FDAARGOS_370</strain>
    </source>
</reference>
<evidence type="ECO:0000313" key="2">
    <source>
        <dbReference type="EMBL" id="PEH73279.1"/>
    </source>
</evidence>
<feature type="domain" description="Phospholipase/carboxylesterase/thioesterase" evidence="1">
    <location>
        <begin position="4"/>
        <end position="198"/>
    </location>
</feature>
<dbReference type="STRING" id="636.AAW15_11140"/>
<evidence type="ECO:0000313" key="3">
    <source>
        <dbReference type="Proteomes" id="UP000219788"/>
    </source>
</evidence>
<accession>A0A2A7U4P8</accession>
<organism evidence="2 3">
    <name type="scientific">Edwardsiella tarda</name>
    <dbReference type="NCBI Taxonomy" id="636"/>
    <lineage>
        <taxon>Bacteria</taxon>
        <taxon>Pseudomonadati</taxon>
        <taxon>Pseudomonadota</taxon>
        <taxon>Gammaproteobacteria</taxon>
        <taxon>Enterobacterales</taxon>
        <taxon>Hafniaceae</taxon>
        <taxon>Edwardsiella</taxon>
    </lineage>
</organism>
<sequence length="224" mass="24254">MEHHHVVQQPDGAPQQLILLFHTAGDNPVAMGQIGGYFARAFPQALVVSLGSPEVSPDGAGWQWYAPQAEDEAQCIAAMMPQFIAQVRHWQRVSGVGYQATALVGFSQGAIMALEAVRCEADLAGRVIAFSGRFATLPQDKLGNTVIHLLHGSEDERVALAEAQAMEARLRATGTDVTLDTASVGHAINDDLMEAAMSRLLSYIPQRYWDEALSGKRGEIVAYR</sequence>
<dbReference type="AlphaFoldDB" id="A0A2A7U4P8"/>